<feature type="region of interest" description="Disordered" evidence="2">
    <location>
        <begin position="42"/>
        <end position="128"/>
    </location>
</feature>
<evidence type="ECO:0000259" key="3">
    <source>
        <dbReference type="PROSITE" id="PS51471"/>
    </source>
</evidence>
<feature type="compositionally biased region" description="Basic residues" evidence="2">
    <location>
        <begin position="370"/>
        <end position="379"/>
    </location>
</feature>
<keyword evidence="1" id="KW-0479">Metal-binding</keyword>
<dbReference type="PANTHER" id="PTHR21052">
    <property type="entry name" value="SPERMATOGENESIS ASSOCIATED 11-RELATED"/>
    <property type="match status" value="1"/>
</dbReference>
<organism evidence="4 5">
    <name type="scientific">Pseudomicrostroma glucosiphilum</name>
    <dbReference type="NCBI Taxonomy" id="1684307"/>
    <lineage>
        <taxon>Eukaryota</taxon>
        <taxon>Fungi</taxon>
        <taxon>Dikarya</taxon>
        <taxon>Basidiomycota</taxon>
        <taxon>Ustilaginomycotina</taxon>
        <taxon>Exobasidiomycetes</taxon>
        <taxon>Microstromatales</taxon>
        <taxon>Microstromatales incertae sedis</taxon>
        <taxon>Pseudomicrostroma</taxon>
    </lineage>
</organism>
<dbReference type="Proteomes" id="UP000245942">
    <property type="component" value="Unassembled WGS sequence"/>
</dbReference>
<dbReference type="Gene3D" id="2.60.120.590">
    <property type="entry name" value="Alpha-ketoglutarate-dependent dioxygenase AlkB-like"/>
    <property type="match status" value="1"/>
</dbReference>
<dbReference type="PROSITE" id="PS51471">
    <property type="entry name" value="FE2OG_OXY"/>
    <property type="match status" value="1"/>
</dbReference>
<dbReference type="EMBL" id="KZ819332">
    <property type="protein sequence ID" value="PWN19111.1"/>
    <property type="molecule type" value="Genomic_DNA"/>
</dbReference>
<dbReference type="OrthoDB" id="412814at2759"/>
<keyword evidence="5" id="KW-1185">Reference proteome</keyword>
<dbReference type="GO" id="GO:0006974">
    <property type="term" value="P:DNA damage response"/>
    <property type="evidence" value="ECO:0007669"/>
    <property type="project" value="InterPro"/>
</dbReference>
<comment type="similarity">
    <text evidence="1">Belongs to the iron/ascorbate-dependent oxidoreductase family.</text>
</comment>
<feature type="region of interest" description="Disordered" evidence="2">
    <location>
        <begin position="295"/>
        <end position="326"/>
    </location>
</feature>
<dbReference type="GO" id="GO:0016706">
    <property type="term" value="F:2-oxoglutarate-dependent dioxygenase activity"/>
    <property type="evidence" value="ECO:0007669"/>
    <property type="project" value="TreeGrafter"/>
</dbReference>
<evidence type="ECO:0000256" key="2">
    <source>
        <dbReference type="SAM" id="MobiDB-lite"/>
    </source>
</evidence>
<evidence type="ECO:0000313" key="4">
    <source>
        <dbReference type="EMBL" id="PWN19111.1"/>
    </source>
</evidence>
<keyword evidence="1" id="KW-0560">Oxidoreductase</keyword>
<dbReference type="STRING" id="1684307.A0A316U3R0"/>
<evidence type="ECO:0000313" key="5">
    <source>
        <dbReference type="Proteomes" id="UP000245942"/>
    </source>
</evidence>
<evidence type="ECO:0000256" key="1">
    <source>
        <dbReference type="RuleBase" id="RU003682"/>
    </source>
</evidence>
<gene>
    <name evidence="4" type="ORF">BCV69DRAFT_44715</name>
</gene>
<feature type="compositionally biased region" description="Acidic residues" evidence="2">
    <location>
        <begin position="438"/>
        <end position="451"/>
    </location>
</feature>
<dbReference type="AlphaFoldDB" id="A0A316U3R0"/>
<sequence length="497" mass="53953">MKRRRSSMLVEEAEGRRSDARQEGYLASLILRGGEGEAAGRGSKILLTHAQESSEHPAGREQHDLPSVSAGDGEEEADQLPREYEAGPSRSRSCSRSTSSSNSASSHGSLFSSRSPSPSPPAPSLATTSTYARTCPPIPGLYLFPSLLSLELERELLRVIDREGYFSPLSILPDPRIAREQEREGGGGGGGGGAERNQAMLFGRARPRSAGTATDGQEWAHGWSTGLPKWADELVLALGGLLKGHAQAQAQAQDEDARGSCAGTDTEGSSSRRSTTAAAALPQEVWEMLFPECSSSTFPSPSIPTSGSQPQPQPHPSPHPRPPPHLQSRQLILNRYHPPQGLASHIDLPHRFADGIVLCSLSAGIGMRFRPRHRTRTRPRPLQDGEREREPPHPQPESYSHTHHLYLPARSVLVLSGEARWEWEHGIEESWGDWVERDGEDGGEGECELEGEEKGQGEGQGSTERARGGGKALFIPRQERKSITIRFMKEGADCVGE</sequence>
<feature type="compositionally biased region" description="Low complexity" evidence="2">
    <location>
        <begin position="295"/>
        <end position="310"/>
    </location>
</feature>
<feature type="region of interest" description="Disordered" evidence="2">
    <location>
        <begin position="370"/>
        <end position="403"/>
    </location>
</feature>
<dbReference type="GO" id="GO:0005759">
    <property type="term" value="C:mitochondrial matrix"/>
    <property type="evidence" value="ECO:0007669"/>
    <property type="project" value="TreeGrafter"/>
</dbReference>
<feature type="region of interest" description="Disordered" evidence="2">
    <location>
        <begin position="249"/>
        <end position="278"/>
    </location>
</feature>
<name>A0A316U3R0_9BASI</name>
<feature type="region of interest" description="Disordered" evidence="2">
    <location>
        <begin position="1"/>
        <end position="24"/>
    </location>
</feature>
<feature type="domain" description="Fe2OG dioxygenase" evidence="3">
    <location>
        <begin position="322"/>
        <end position="489"/>
    </location>
</feature>
<dbReference type="RefSeq" id="XP_025346271.1">
    <property type="nucleotide sequence ID" value="XM_025495288.1"/>
</dbReference>
<dbReference type="InterPro" id="IPR032870">
    <property type="entry name" value="ALKBH7-like"/>
</dbReference>
<feature type="compositionally biased region" description="Basic and acidic residues" evidence="2">
    <location>
        <begin position="381"/>
        <end position="392"/>
    </location>
</feature>
<dbReference type="GO" id="GO:0046872">
    <property type="term" value="F:metal ion binding"/>
    <property type="evidence" value="ECO:0007669"/>
    <property type="project" value="UniProtKB-KW"/>
</dbReference>
<proteinExistence type="inferred from homology"/>
<accession>A0A316U3R0</accession>
<feature type="compositionally biased region" description="Low complexity" evidence="2">
    <location>
        <begin position="269"/>
        <end position="278"/>
    </location>
</feature>
<dbReference type="GeneID" id="37017022"/>
<feature type="region of interest" description="Disordered" evidence="2">
    <location>
        <begin position="434"/>
        <end position="473"/>
    </location>
</feature>
<feature type="compositionally biased region" description="Basic and acidic residues" evidence="2">
    <location>
        <begin position="13"/>
        <end position="22"/>
    </location>
</feature>
<protein>
    <recommendedName>
        <fullName evidence="3">Fe2OG dioxygenase domain-containing protein</fullName>
    </recommendedName>
</protein>
<feature type="compositionally biased region" description="Pro residues" evidence="2">
    <location>
        <begin position="311"/>
        <end position="325"/>
    </location>
</feature>
<keyword evidence="1" id="KW-0408">Iron</keyword>
<feature type="compositionally biased region" description="Low complexity" evidence="2">
    <location>
        <begin position="86"/>
        <end position="116"/>
    </location>
</feature>
<reference evidence="4 5" key="1">
    <citation type="journal article" date="2018" name="Mol. Biol. Evol.">
        <title>Broad Genomic Sampling Reveals a Smut Pathogenic Ancestry of the Fungal Clade Ustilaginomycotina.</title>
        <authorList>
            <person name="Kijpornyongpan T."/>
            <person name="Mondo S.J."/>
            <person name="Barry K."/>
            <person name="Sandor L."/>
            <person name="Lee J."/>
            <person name="Lipzen A."/>
            <person name="Pangilinan J."/>
            <person name="LaButti K."/>
            <person name="Hainaut M."/>
            <person name="Henrissat B."/>
            <person name="Grigoriev I.V."/>
            <person name="Spatafora J.W."/>
            <person name="Aime M.C."/>
        </authorList>
    </citation>
    <scope>NUCLEOTIDE SEQUENCE [LARGE SCALE GENOMIC DNA]</scope>
    <source>
        <strain evidence="4 5">MCA 4718</strain>
    </source>
</reference>
<dbReference type="PANTHER" id="PTHR21052:SF0">
    <property type="entry name" value="ALPHA-KETOGLUTARATE-DEPENDENT DIOXYGENASE ALKB HOMOLOG 7, MITOCHONDRIAL"/>
    <property type="match status" value="1"/>
</dbReference>
<dbReference type="InterPro" id="IPR037151">
    <property type="entry name" value="AlkB-like_sf"/>
</dbReference>
<dbReference type="GO" id="GO:0006631">
    <property type="term" value="P:fatty acid metabolic process"/>
    <property type="evidence" value="ECO:0007669"/>
    <property type="project" value="TreeGrafter"/>
</dbReference>
<feature type="compositionally biased region" description="Basic and acidic residues" evidence="2">
    <location>
        <begin position="52"/>
        <end position="64"/>
    </location>
</feature>
<dbReference type="SUPFAM" id="SSF51197">
    <property type="entry name" value="Clavaminate synthase-like"/>
    <property type="match status" value="1"/>
</dbReference>
<dbReference type="InterPro" id="IPR005123">
    <property type="entry name" value="Oxoglu/Fe-dep_dioxygenase_dom"/>
</dbReference>